<feature type="transmembrane region" description="Helical" evidence="5">
    <location>
        <begin position="347"/>
        <end position="374"/>
    </location>
</feature>
<proteinExistence type="predicted"/>
<dbReference type="RefSeq" id="WP_219801890.1">
    <property type="nucleotide sequence ID" value="NZ_CP080096.1"/>
</dbReference>
<evidence type="ECO:0000256" key="4">
    <source>
        <dbReference type="ARBA" id="ARBA00023136"/>
    </source>
</evidence>
<dbReference type="EMBL" id="CP080096">
    <property type="protein sequence ID" value="QYD72467.1"/>
    <property type="molecule type" value="Genomic_DNA"/>
</dbReference>
<feature type="transmembrane region" description="Helical" evidence="5">
    <location>
        <begin position="91"/>
        <end position="110"/>
    </location>
</feature>
<dbReference type="InterPro" id="IPR020846">
    <property type="entry name" value="MFS_dom"/>
</dbReference>
<reference evidence="7 8" key="1">
    <citation type="submission" date="2021-07" db="EMBL/GenBank/DDBJ databases">
        <title>Paraburkholderia edwinii protects Aspergillus sp. from phenazines by acting as a toxin sponge.</title>
        <authorList>
            <person name="Dahlstrom K.M."/>
            <person name="Newman D.K."/>
        </authorList>
    </citation>
    <scope>NUCLEOTIDE SEQUENCE [LARGE SCALE GENOMIC DNA]</scope>
    <source>
        <strain evidence="7 8">Pe01</strain>
    </source>
</reference>
<evidence type="ECO:0000256" key="5">
    <source>
        <dbReference type="SAM" id="Phobius"/>
    </source>
</evidence>
<dbReference type="PANTHER" id="PTHR23508:SF10">
    <property type="entry name" value="CARBOXYLIC ACID TRANSPORTER PROTEIN HOMOLOG"/>
    <property type="match status" value="1"/>
</dbReference>
<feature type="transmembrane region" description="Helical" evidence="5">
    <location>
        <begin position="21"/>
        <end position="38"/>
    </location>
</feature>
<dbReference type="InterPro" id="IPR005829">
    <property type="entry name" value="Sugar_transporter_CS"/>
</dbReference>
<name>A0ABX8UTZ9_9BURK</name>
<dbReference type="Gene3D" id="1.20.1250.20">
    <property type="entry name" value="MFS general substrate transporter like domains"/>
    <property type="match status" value="1"/>
</dbReference>
<gene>
    <name evidence="7" type="ORF">KZJ38_22350</name>
</gene>
<dbReference type="SUPFAM" id="SSF103473">
    <property type="entry name" value="MFS general substrate transporter"/>
    <property type="match status" value="1"/>
</dbReference>
<keyword evidence="8" id="KW-1185">Reference proteome</keyword>
<feature type="transmembrane region" description="Helical" evidence="5">
    <location>
        <begin position="321"/>
        <end position="341"/>
    </location>
</feature>
<dbReference type="Pfam" id="PF07690">
    <property type="entry name" value="MFS_1"/>
    <property type="match status" value="1"/>
</dbReference>
<dbReference type="PANTHER" id="PTHR23508">
    <property type="entry name" value="CARBOXYLIC ACID TRANSPORTER PROTEIN HOMOLOG"/>
    <property type="match status" value="1"/>
</dbReference>
<evidence type="ECO:0000256" key="3">
    <source>
        <dbReference type="ARBA" id="ARBA00022989"/>
    </source>
</evidence>
<evidence type="ECO:0000256" key="2">
    <source>
        <dbReference type="ARBA" id="ARBA00022692"/>
    </source>
</evidence>
<dbReference type="PROSITE" id="PS00217">
    <property type="entry name" value="SUGAR_TRANSPORT_2"/>
    <property type="match status" value="1"/>
</dbReference>
<feature type="transmembrane region" description="Helical" evidence="5">
    <location>
        <begin position="149"/>
        <end position="172"/>
    </location>
</feature>
<comment type="subcellular location">
    <subcellularLocation>
        <location evidence="1">Membrane</location>
        <topology evidence="1">Multi-pass membrane protein</topology>
    </subcellularLocation>
</comment>
<feature type="transmembrane region" description="Helical" evidence="5">
    <location>
        <begin position="58"/>
        <end position="79"/>
    </location>
</feature>
<dbReference type="PROSITE" id="PS50850">
    <property type="entry name" value="MFS"/>
    <property type="match status" value="1"/>
</dbReference>
<accession>A0ABX8UTZ9</accession>
<feature type="domain" description="Major facilitator superfamily (MFS) profile" evidence="6">
    <location>
        <begin position="25"/>
        <end position="437"/>
    </location>
</feature>
<feature type="transmembrane region" description="Helical" evidence="5">
    <location>
        <begin position="386"/>
        <end position="408"/>
    </location>
</feature>
<feature type="transmembrane region" description="Helical" evidence="5">
    <location>
        <begin position="251"/>
        <end position="275"/>
    </location>
</feature>
<keyword evidence="4 5" id="KW-0472">Membrane</keyword>
<feature type="transmembrane region" description="Helical" evidence="5">
    <location>
        <begin position="178"/>
        <end position="199"/>
    </location>
</feature>
<evidence type="ECO:0000259" key="6">
    <source>
        <dbReference type="PROSITE" id="PS50850"/>
    </source>
</evidence>
<feature type="transmembrane region" description="Helical" evidence="5">
    <location>
        <begin position="116"/>
        <end position="137"/>
    </location>
</feature>
<dbReference type="InterPro" id="IPR036259">
    <property type="entry name" value="MFS_trans_sf"/>
</dbReference>
<feature type="transmembrane region" description="Helical" evidence="5">
    <location>
        <begin position="414"/>
        <end position="436"/>
    </location>
</feature>
<organism evidence="7 8">
    <name type="scientific">Paraburkholderia edwinii</name>
    <dbReference type="NCBI Taxonomy" id="2861782"/>
    <lineage>
        <taxon>Bacteria</taxon>
        <taxon>Pseudomonadati</taxon>
        <taxon>Pseudomonadota</taxon>
        <taxon>Betaproteobacteria</taxon>
        <taxon>Burkholderiales</taxon>
        <taxon>Burkholderiaceae</taxon>
        <taxon>Paraburkholderia</taxon>
    </lineage>
</organism>
<feature type="transmembrane region" description="Helical" evidence="5">
    <location>
        <begin position="295"/>
        <end position="314"/>
    </location>
</feature>
<evidence type="ECO:0000313" key="8">
    <source>
        <dbReference type="Proteomes" id="UP000826462"/>
    </source>
</evidence>
<keyword evidence="2 5" id="KW-0812">Transmembrane</keyword>
<dbReference type="Proteomes" id="UP000826462">
    <property type="component" value="Chromosome 2"/>
</dbReference>
<protein>
    <submittedName>
        <fullName evidence="7">MFS transporter</fullName>
    </submittedName>
</protein>
<sequence>MQADRTFNIATLVEEQKTGRFAVGLLFWCFMIMLMDGYDQTAVSFAAPAIIKEWHVARGGFGAVFGAGLLGTLIGSFIFGYIGDRFGRKKAIVSGSLFFGALTLASVWVTSLNELMLLRFIAGIGMGGVIPNSVALVAEYAPKRLRATWVTLMFSGFSIGAGSGGLVSSSLIHRYGWPVMFVVGGGGSLLVAVLLIFTLPESAKLLVVRQRSVDAVRKLVARLRPELQIPADAQFIAGEVQEKKRFVLKLIFSDGLAGITPLLWIVFIVNSMTLYFLQNWLPILMEGIGINPQGAGLITTMFSVGGVIGGLVLCRFVDRHGVLAIISLPALGAPVAAALGFTTSQAWLMLAVFATGFCVVGAQYGLYAVAGMIYPTSFRSAGVGSAISVGKIGSVSGPVIGGLLLSMHLPIAQLFYAAALLFVVTAVFSAVLSLLYRVRFGAQHAQNAQQNMAPHNAAAAKTVEPIQRSSVLGDS</sequence>
<dbReference type="CDD" id="cd17365">
    <property type="entry name" value="MFS_PcaK_like"/>
    <property type="match status" value="1"/>
</dbReference>
<dbReference type="InterPro" id="IPR011701">
    <property type="entry name" value="MFS"/>
</dbReference>
<evidence type="ECO:0000313" key="7">
    <source>
        <dbReference type="EMBL" id="QYD72467.1"/>
    </source>
</evidence>
<evidence type="ECO:0000256" key="1">
    <source>
        <dbReference type="ARBA" id="ARBA00004141"/>
    </source>
</evidence>
<keyword evidence="3 5" id="KW-1133">Transmembrane helix</keyword>